<dbReference type="Pfam" id="PF00676">
    <property type="entry name" value="E1_dh"/>
    <property type="match status" value="1"/>
</dbReference>
<dbReference type="EC" id="2.2.1.7" evidence="6"/>
<evidence type="ECO:0000256" key="2">
    <source>
        <dbReference type="ARBA" id="ARBA00003906"/>
    </source>
</evidence>
<dbReference type="InterPro" id="IPR001017">
    <property type="entry name" value="DH_E1"/>
</dbReference>
<dbReference type="PANTHER" id="PTHR43257:SF2">
    <property type="entry name" value="PYRUVATE DEHYDROGENASE E1 COMPONENT SUBUNIT BETA"/>
    <property type="match status" value="1"/>
</dbReference>
<comment type="function">
    <text evidence="2">E1 component of the 2-oxoglutarate dehydrogenase (OGDH) complex which catalyzes the decarboxylation of 2-oxoglutarate, the first step in the conversion of 2-oxoglutarate to succinyl-CoA and CO(2).</text>
</comment>
<dbReference type="AlphaFoldDB" id="A0A6S7FAP8"/>
<evidence type="ECO:0000259" key="5">
    <source>
        <dbReference type="SMART" id="SM00861"/>
    </source>
</evidence>
<dbReference type="SMART" id="SM00861">
    <property type="entry name" value="Transket_pyr"/>
    <property type="match status" value="1"/>
</dbReference>
<dbReference type="PANTHER" id="PTHR43257">
    <property type="entry name" value="PYRUVATE DEHYDROGENASE E1 COMPONENT BETA SUBUNIT"/>
    <property type="match status" value="1"/>
</dbReference>
<dbReference type="CDD" id="cd07036">
    <property type="entry name" value="TPP_PYR_E1-PDHc-beta_like"/>
    <property type="match status" value="1"/>
</dbReference>
<proteinExistence type="predicted"/>
<protein>
    <submittedName>
        <fullName evidence="6">1-deoxy-D-xylulose-5-phosphate synthase</fullName>
        <ecNumber evidence="6">2.2.1.7</ecNumber>
    </submittedName>
</protein>
<dbReference type="InterPro" id="IPR009014">
    <property type="entry name" value="Transketo_C/PFOR_II"/>
</dbReference>
<evidence type="ECO:0000256" key="3">
    <source>
        <dbReference type="ARBA" id="ARBA00023002"/>
    </source>
</evidence>
<dbReference type="GO" id="GO:0008661">
    <property type="term" value="F:1-deoxy-D-xylulose-5-phosphate synthase activity"/>
    <property type="evidence" value="ECO:0007669"/>
    <property type="project" value="UniProtKB-EC"/>
</dbReference>
<evidence type="ECO:0000256" key="1">
    <source>
        <dbReference type="ARBA" id="ARBA00001964"/>
    </source>
</evidence>
<dbReference type="SUPFAM" id="SSF52922">
    <property type="entry name" value="TK C-terminal domain-like"/>
    <property type="match status" value="1"/>
</dbReference>
<dbReference type="EMBL" id="CADILH010000008">
    <property type="protein sequence ID" value="CAB3936149.1"/>
    <property type="molecule type" value="Genomic_DNA"/>
</dbReference>
<dbReference type="Pfam" id="PF02780">
    <property type="entry name" value="Transketolase_C"/>
    <property type="match status" value="1"/>
</dbReference>
<accession>A0A6S7FAP8</accession>
<name>A0A6S7FAP8_9BURK</name>
<comment type="cofactor">
    <cofactor evidence="1">
        <name>thiamine diphosphate</name>
        <dbReference type="ChEBI" id="CHEBI:58937"/>
    </cofactor>
</comment>
<dbReference type="GO" id="GO:0016624">
    <property type="term" value="F:oxidoreductase activity, acting on the aldehyde or oxo group of donors, disulfide as acceptor"/>
    <property type="evidence" value="ECO:0007669"/>
    <property type="project" value="InterPro"/>
</dbReference>
<evidence type="ECO:0000313" key="7">
    <source>
        <dbReference type="Proteomes" id="UP000494183"/>
    </source>
</evidence>
<evidence type="ECO:0000313" key="6">
    <source>
        <dbReference type="EMBL" id="CAB3936149.1"/>
    </source>
</evidence>
<organism evidence="6 7">
    <name type="scientific">Achromobacter insolitus</name>
    <dbReference type="NCBI Taxonomy" id="217204"/>
    <lineage>
        <taxon>Bacteria</taxon>
        <taxon>Pseudomonadati</taxon>
        <taxon>Pseudomonadota</taxon>
        <taxon>Betaproteobacteria</taxon>
        <taxon>Burkholderiales</taxon>
        <taxon>Alcaligenaceae</taxon>
        <taxon>Achromobacter</taxon>
    </lineage>
</organism>
<reference evidence="6 7" key="1">
    <citation type="submission" date="2020-04" db="EMBL/GenBank/DDBJ databases">
        <authorList>
            <person name="De Canck E."/>
        </authorList>
    </citation>
    <scope>NUCLEOTIDE SEQUENCE [LARGE SCALE GENOMIC DNA]</scope>
    <source>
        <strain evidence="6 7">LMG 6000</strain>
    </source>
</reference>
<keyword evidence="7" id="KW-1185">Reference proteome</keyword>
<dbReference type="Gene3D" id="3.40.50.920">
    <property type="match status" value="1"/>
</dbReference>
<dbReference type="CDD" id="cd02000">
    <property type="entry name" value="TPP_E1_PDC_ADC_BCADC"/>
    <property type="match status" value="1"/>
</dbReference>
<dbReference type="Proteomes" id="UP000494183">
    <property type="component" value="Unassembled WGS sequence"/>
</dbReference>
<keyword evidence="6" id="KW-0808">Transferase</keyword>
<dbReference type="Gene3D" id="3.40.50.970">
    <property type="match status" value="2"/>
</dbReference>
<dbReference type="SUPFAM" id="SSF52518">
    <property type="entry name" value="Thiamin diphosphate-binding fold (THDP-binding)"/>
    <property type="match status" value="2"/>
</dbReference>
<dbReference type="Pfam" id="PF02779">
    <property type="entry name" value="Transket_pyr"/>
    <property type="match status" value="1"/>
</dbReference>
<keyword evidence="4" id="KW-0786">Thiamine pyrophosphate</keyword>
<evidence type="ECO:0000256" key="4">
    <source>
        <dbReference type="ARBA" id="ARBA00023052"/>
    </source>
</evidence>
<keyword evidence="3" id="KW-0560">Oxidoreductase</keyword>
<dbReference type="InterPro" id="IPR033248">
    <property type="entry name" value="Transketolase_C"/>
</dbReference>
<dbReference type="InterPro" id="IPR029061">
    <property type="entry name" value="THDP-binding"/>
</dbReference>
<feature type="domain" description="Transketolase-like pyrimidine-binding" evidence="5">
    <location>
        <begin position="399"/>
        <end position="574"/>
    </location>
</feature>
<dbReference type="RefSeq" id="WP_175201896.1">
    <property type="nucleotide sequence ID" value="NZ_CADILH010000008.1"/>
</dbReference>
<sequence length="736" mass="80186">MRFEELRQKTPVHELVVEESDWAQLTRAEALRLTTLFLAARRFEEKILQLDKLNLVHGPAHSSIGQEGAAAGCIAALPPDTLMNGTHRAHHQCIAKAINALYGEDLDPSAAGLTLGMRQEIQGMMHEILGLKDGWTGGRGGSMHLRRAELGIMGTNAIVAGGIPIACGHAYAEKQRGSGKTMVTFFGDGAVHQGATHEAMNLAALYGLPMIFFLENNKYAVSMSVEQSTYETELLTRPQGHGIAGVKVDGMNPFATWLATRWAHEHIARTGRPAFILAEVYRYYHQSSSIPGSAFGYRTREEENAWKARDPWLFLQQELKARGILRENELAAVDATVTDAVEAAAASCIEGTGSSARIKASLWPAAASVDENLNSDMSEFEGVRYAEAEDYAPEDMEPLSYIEAMSRTMGARMADDDSIHVFGEDVANMGGGTVGATRGLTEKFAGRLVNTPITENGFCGLATGAALSGLKPVVELMYSDFFLVAGDQLLNQAGKIRHLFNGTAAVPLVLRARIPGPEGYGSQHSMDPAGVFALFPGWRILAPSNAFDYVGLMNSALRCKDPVLVIEPQQLHKRKTLVPKDLDYYIPIGRAKRVREGDQITLLTTLTMVEECCRMVDETGIRADVIDLRTLSQRDIDYDTIGRSVMKTGRVAIVEQTTRGASLGALIADEIQRRYFDYLDQPVKRVTGRWAPPVVSQALERAALAGEADIRSLIQEMQADSALSAARTESVHAARA</sequence>
<dbReference type="InterPro" id="IPR005475">
    <property type="entry name" value="Transketolase-like_Pyr-bd"/>
</dbReference>
<gene>
    <name evidence="6" type="primary">dxs_3</name>
    <name evidence="6" type="ORF">LMG6000_04736</name>
</gene>